<dbReference type="Proteomes" id="UP001363010">
    <property type="component" value="Unassembled WGS sequence"/>
</dbReference>
<gene>
    <name evidence="2" type="ORF">WKW80_11260</name>
</gene>
<dbReference type="InterPro" id="IPR008670">
    <property type="entry name" value="CoA_reduct_LuxC"/>
</dbReference>
<evidence type="ECO:0000313" key="2">
    <source>
        <dbReference type="EMBL" id="MEJ8822605.1"/>
    </source>
</evidence>
<sequence>MTTKPIAPMIIRGEVITDHLIEVGGRGGDLAFLTPDAHRYVDRMPLGHPARLADLYKLSFDDILDYAEALGRQLDLASNRHLQEACELSYLTAPTTPSLVKASYMGLSRMLERGAIVEAVESTVGIQHLEGWVPQRLRDGTELEVRCFGARTLHIVAGNAPGLSLLTILRNMVLRSDAIIKAPSNDPFTALAIARTMIDMAPEHPLTRHLSVAYWKGGDTAFEQRLYQPQNIEKIVAWGGFASLKHVTQYVQPGLELISLDPKRSASIIGRETFASEAGMREAAIRLASDIGALNQKGCVCARVIYAQSGTDAQGIEQLNTFGRYVYEALGQLPDSLSTAPKRYDPGLKAHVDALRLDDEWYRVIGGKDGEGAIIVSQIAEPVSFSTLLDDRTANLVPIDSLDDVMDAVDAYTQTVGVYPESLKNELKNVLPLHGAQRIVSLGYAAAMKWAGPQDAIEPLRRMGKWICNQIASPETTPAPWLRPAVPSAVQAANEPSIQEA</sequence>
<dbReference type="EMBL" id="JBBKZV010000005">
    <property type="protein sequence ID" value="MEJ8822605.1"/>
    <property type="molecule type" value="Genomic_DNA"/>
</dbReference>
<reference evidence="2 3" key="1">
    <citation type="submission" date="2024-03" db="EMBL/GenBank/DDBJ databases">
        <title>Novel species of the genus Variovorax.</title>
        <authorList>
            <person name="Liu Q."/>
            <person name="Xin Y.-H."/>
        </authorList>
    </citation>
    <scope>NUCLEOTIDE SEQUENCE [LARGE SCALE GENOMIC DNA]</scope>
    <source>
        <strain evidence="2 3">KACC 18501</strain>
    </source>
</reference>
<accession>A0ABU8VXR6</accession>
<comment type="caution">
    <text evidence="2">The sequence shown here is derived from an EMBL/GenBank/DDBJ whole genome shotgun (WGS) entry which is preliminary data.</text>
</comment>
<organism evidence="2 3">
    <name type="scientific">Variovorax humicola</name>
    <dbReference type="NCBI Taxonomy" id="1769758"/>
    <lineage>
        <taxon>Bacteria</taxon>
        <taxon>Pseudomonadati</taxon>
        <taxon>Pseudomonadota</taxon>
        <taxon>Betaproteobacteria</taxon>
        <taxon>Burkholderiales</taxon>
        <taxon>Comamonadaceae</taxon>
        <taxon>Variovorax</taxon>
    </lineage>
</organism>
<protein>
    <submittedName>
        <fullName evidence="2">Acyl-CoA reductase</fullName>
    </submittedName>
</protein>
<name>A0ABU8VXR6_9BURK</name>
<keyword evidence="1" id="KW-0521">NADP</keyword>
<dbReference type="RefSeq" id="WP_340363648.1">
    <property type="nucleotide sequence ID" value="NZ_JBBKZV010000005.1"/>
</dbReference>
<keyword evidence="3" id="KW-1185">Reference proteome</keyword>
<dbReference type="Pfam" id="PF05893">
    <property type="entry name" value="LuxC"/>
    <property type="match status" value="1"/>
</dbReference>
<evidence type="ECO:0000313" key="3">
    <source>
        <dbReference type="Proteomes" id="UP001363010"/>
    </source>
</evidence>
<proteinExistence type="predicted"/>
<evidence type="ECO:0000256" key="1">
    <source>
        <dbReference type="ARBA" id="ARBA00022857"/>
    </source>
</evidence>